<accession>G4A970</accession>
<dbReference type="Proteomes" id="UP000005508">
    <property type="component" value="Unassembled WGS sequence"/>
</dbReference>
<gene>
    <name evidence="1" type="ORF">SC1083_1380</name>
</gene>
<proteinExistence type="predicted"/>
<name>G4A970_AGGAC</name>
<organism evidence="1 2">
    <name type="scientific">Aggregatibacter actinomycetemcomitans serotype e str. SC1083</name>
    <dbReference type="NCBI Taxonomy" id="907488"/>
    <lineage>
        <taxon>Bacteria</taxon>
        <taxon>Pseudomonadati</taxon>
        <taxon>Pseudomonadota</taxon>
        <taxon>Gammaproteobacteria</taxon>
        <taxon>Pasteurellales</taxon>
        <taxon>Pasteurellaceae</taxon>
        <taxon>Aggregatibacter</taxon>
    </lineage>
</organism>
<protein>
    <submittedName>
        <fullName evidence="1">Transcriptional regulator-like protein</fullName>
    </submittedName>
</protein>
<evidence type="ECO:0000313" key="2">
    <source>
        <dbReference type="Proteomes" id="UP000005508"/>
    </source>
</evidence>
<evidence type="ECO:0000313" key="1">
    <source>
        <dbReference type="EMBL" id="EGY33650.1"/>
    </source>
</evidence>
<comment type="caution">
    <text evidence="1">The sequence shown here is derived from an EMBL/GenBank/DDBJ whole genome shotgun (WGS) entry which is preliminary data.</text>
</comment>
<reference evidence="1 2" key="1">
    <citation type="submission" date="2010-10" db="EMBL/GenBank/DDBJ databases">
        <authorList>
            <person name="Chen C."/>
            <person name="Kittichotirat W."/>
            <person name="Asikainen S."/>
            <person name="Bumgarner R."/>
        </authorList>
    </citation>
    <scope>NUCLEOTIDE SEQUENCE [LARGE SCALE GENOMIC DNA]</scope>
    <source>
        <strain evidence="1 2">SC1083</strain>
    </source>
</reference>
<dbReference type="EMBL" id="AEJM01000024">
    <property type="protein sequence ID" value="EGY33650.1"/>
    <property type="molecule type" value="Genomic_DNA"/>
</dbReference>
<dbReference type="PATRIC" id="fig|907488.3.peg.1344"/>
<sequence length="111" mass="12921">MTSKNERLALRLAEILIELNTRGQVDITELAQRFSIGTRTLQKDPNVRLAFLNWEKAGPRYYSINQNQLGVFTQSDIQRFARFASVQNLFPKLDREFFQHSLTESIKVKGF</sequence>
<dbReference type="AlphaFoldDB" id="G4A970"/>